<feature type="non-terminal residue" evidence="3">
    <location>
        <position position="692"/>
    </location>
</feature>
<feature type="compositionally biased region" description="Basic and acidic residues" evidence="1">
    <location>
        <begin position="525"/>
        <end position="542"/>
    </location>
</feature>
<dbReference type="EMBL" id="BLKM01007675">
    <property type="protein sequence ID" value="GFG31280.1"/>
    <property type="molecule type" value="Genomic_DNA"/>
</dbReference>
<dbReference type="OrthoDB" id="7489123at2759"/>
<dbReference type="InterPro" id="IPR001995">
    <property type="entry name" value="Peptidase_A2_cat"/>
</dbReference>
<keyword evidence="4" id="KW-1185">Reference proteome</keyword>
<dbReference type="InterPro" id="IPR005312">
    <property type="entry name" value="DUF1759"/>
</dbReference>
<feature type="domain" description="Peptidase A2" evidence="2">
    <location>
        <begin position="569"/>
        <end position="658"/>
    </location>
</feature>
<comment type="caution">
    <text evidence="3">The sequence shown here is derived from an EMBL/GenBank/DDBJ whole genome shotgun (WGS) entry which is preliminary data.</text>
</comment>
<feature type="region of interest" description="Disordered" evidence="1">
    <location>
        <begin position="392"/>
        <end position="462"/>
    </location>
</feature>
<dbReference type="GO" id="GO:0004190">
    <property type="term" value="F:aspartic-type endopeptidase activity"/>
    <property type="evidence" value="ECO:0007669"/>
    <property type="project" value="InterPro"/>
</dbReference>
<evidence type="ECO:0000256" key="1">
    <source>
        <dbReference type="SAM" id="MobiDB-lite"/>
    </source>
</evidence>
<organism evidence="3 4">
    <name type="scientific">Coptotermes formosanus</name>
    <name type="common">Formosan subterranean termite</name>
    <dbReference type="NCBI Taxonomy" id="36987"/>
    <lineage>
        <taxon>Eukaryota</taxon>
        <taxon>Metazoa</taxon>
        <taxon>Ecdysozoa</taxon>
        <taxon>Arthropoda</taxon>
        <taxon>Hexapoda</taxon>
        <taxon>Insecta</taxon>
        <taxon>Pterygota</taxon>
        <taxon>Neoptera</taxon>
        <taxon>Polyneoptera</taxon>
        <taxon>Dictyoptera</taxon>
        <taxon>Blattodea</taxon>
        <taxon>Blattoidea</taxon>
        <taxon>Termitoidae</taxon>
        <taxon>Rhinotermitidae</taxon>
        <taxon>Coptotermes</taxon>
    </lineage>
</organism>
<feature type="compositionally biased region" description="Basic residues" evidence="1">
    <location>
        <begin position="421"/>
        <end position="435"/>
    </location>
</feature>
<evidence type="ECO:0000313" key="4">
    <source>
        <dbReference type="Proteomes" id="UP000502823"/>
    </source>
</evidence>
<feature type="region of interest" description="Disordered" evidence="1">
    <location>
        <begin position="289"/>
        <end position="312"/>
    </location>
</feature>
<protein>
    <recommendedName>
        <fullName evidence="2">Peptidase A2 domain-containing protein</fullName>
    </recommendedName>
</protein>
<accession>A0A6L2PIL9</accession>
<evidence type="ECO:0000313" key="3">
    <source>
        <dbReference type="EMBL" id="GFG31280.1"/>
    </source>
</evidence>
<dbReference type="PANTHER" id="PTHR47331:SF1">
    <property type="entry name" value="GAG-LIKE PROTEIN"/>
    <property type="match status" value="1"/>
</dbReference>
<dbReference type="Pfam" id="PF03564">
    <property type="entry name" value="DUF1759"/>
    <property type="match status" value="1"/>
</dbReference>
<dbReference type="GO" id="GO:0006508">
    <property type="term" value="P:proteolysis"/>
    <property type="evidence" value="ECO:0007669"/>
    <property type="project" value="InterPro"/>
</dbReference>
<dbReference type="AlphaFoldDB" id="A0A6L2PIL9"/>
<dbReference type="PANTHER" id="PTHR47331">
    <property type="entry name" value="PHD-TYPE DOMAIN-CONTAINING PROTEIN"/>
    <property type="match status" value="1"/>
</dbReference>
<dbReference type="Proteomes" id="UP000502823">
    <property type="component" value="Unassembled WGS sequence"/>
</dbReference>
<dbReference type="InParanoid" id="A0A6L2PIL9"/>
<dbReference type="PROSITE" id="PS50175">
    <property type="entry name" value="ASP_PROT_RETROV"/>
    <property type="match status" value="1"/>
</dbReference>
<sequence length="692" mass="76898">MAPDPRTLILSELRWWSTAYALVDRSDRVDALLRRYETVDDRLKTVEQLYSAFIAASAGVSEDVRNQVANDIDQVYEMYDTIVQRARSLVNIDRSVDKADITPTPTALLNRLPNLDLPKFDGSLETWIGYINLFDSLVDSRADLTASQKLAYMRSSLSGEAAQLVQHIAVDNEGYPIARDILFGRYQNIRCLADTHAAIILGLPKIGSTLRLRSDLLNPLLLAYNTLNKLKINLEKDSFLLLHIVLTKLSPELRSRFEHKYGGDSTTYVPPFTDLLKFLEDECRLADNSTPAVAQGGQPRDRPSQPFRKRSPRYAPMIRNSVRCMYCNCEGHRVTSCQNFLALSVDDRRRCAHRSQWCYACLGDHYQRSCTARIGPCKFCSGAHHPILCANRTGSRSPQPPEPAFGHMNVGPRSQGSGQRGSRRTKRPLRNRRSRGQGTSPQEERITSPASEGHVNPPQQRYYPRTYVRQVPHSAGTGGGNESHPRANCNERTIVMATRATNRDRVAASCDELLKRPRLNSGSGRFDRRNDGSYEPPARRDKARQSYADFDPLAHSLVCVRGPKRHLIVRALLDSGAQGCLVSKWLVQELGLPMEPYSEGIRGVGDAMIGHPIGQVKINFTSLQQYGTALRSVAIVLNRVVGDLPQIALPPEVTGQLLIGNKKVLVPGGLVALPTSLGSVVMGPIVGRSDSF</sequence>
<proteinExistence type="predicted"/>
<reference evidence="4" key="1">
    <citation type="submission" date="2020-01" db="EMBL/GenBank/DDBJ databases">
        <title>Draft genome sequence of the Termite Coptotermes fromosanus.</title>
        <authorList>
            <person name="Itakura S."/>
            <person name="Yosikawa Y."/>
            <person name="Umezawa K."/>
        </authorList>
    </citation>
    <scope>NUCLEOTIDE SEQUENCE [LARGE SCALE GENOMIC DNA]</scope>
</reference>
<gene>
    <name evidence="3" type="ORF">Cfor_06215</name>
</gene>
<evidence type="ECO:0000259" key="2">
    <source>
        <dbReference type="PROSITE" id="PS50175"/>
    </source>
</evidence>
<feature type="region of interest" description="Disordered" evidence="1">
    <location>
        <begin position="517"/>
        <end position="542"/>
    </location>
</feature>
<name>A0A6L2PIL9_COPFO</name>